<accession>A0A2G5VF48</accession>
<dbReference type="OrthoDB" id="277011at2759"/>
<feature type="compositionally biased region" description="Low complexity" evidence="11">
    <location>
        <begin position="226"/>
        <end position="240"/>
    </location>
</feature>
<evidence type="ECO:0000256" key="3">
    <source>
        <dbReference type="ARBA" id="ARBA00022723"/>
    </source>
</evidence>
<dbReference type="InterPro" id="IPR011948">
    <property type="entry name" value="Dullard_phosphatase"/>
</dbReference>
<evidence type="ECO:0000256" key="2">
    <source>
        <dbReference type="ARBA" id="ARBA00013081"/>
    </source>
</evidence>
<keyword evidence="14" id="KW-1185">Reference proteome</keyword>
<dbReference type="Gene3D" id="3.40.50.1000">
    <property type="entry name" value="HAD superfamily/HAD-like"/>
    <property type="match status" value="1"/>
</dbReference>
<dbReference type="GO" id="GO:0008420">
    <property type="term" value="F:RNA polymerase II CTD heptapeptide repeat phosphatase activity"/>
    <property type="evidence" value="ECO:0007669"/>
    <property type="project" value="InterPro"/>
</dbReference>
<dbReference type="InterPro" id="IPR040078">
    <property type="entry name" value="RNA_Pol_CTD_Phosphatase"/>
</dbReference>
<evidence type="ECO:0000313" key="13">
    <source>
        <dbReference type="EMBL" id="PIC50405.1"/>
    </source>
</evidence>
<dbReference type="InterPro" id="IPR004274">
    <property type="entry name" value="FCP1_dom"/>
</dbReference>
<reference evidence="14" key="1">
    <citation type="submission" date="2017-10" db="EMBL/GenBank/DDBJ databases">
        <title>Rapid genome shrinkage in a self-fertile nematode reveals novel sperm competition proteins.</title>
        <authorList>
            <person name="Yin D."/>
            <person name="Schwarz E.M."/>
            <person name="Thomas C.G."/>
            <person name="Felde R.L."/>
            <person name="Korf I.F."/>
            <person name="Cutter A.D."/>
            <person name="Schartner C.M."/>
            <person name="Ralston E.J."/>
            <person name="Meyer B.J."/>
            <person name="Haag E.S."/>
        </authorList>
    </citation>
    <scope>NUCLEOTIDE SEQUENCE [LARGE SCALE GENOMIC DNA]</scope>
    <source>
        <strain evidence="14">JU1422</strain>
    </source>
</reference>
<evidence type="ECO:0000256" key="10">
    <source>
        <dbReference type="PIRSR" id="PIRSR640078-3"/>
    </source>
</evidence>
<evidence type="ECO:0000256" key="1">
    <source>
        <dbReference type="ARBA" id="ARBA00001946"/>
    </source>
</evidence>
<protein>
    <recommendedName>
        <fullName evidence="2">protein-serine/threonine phosphatase</fullName>
        <ecNumber evidence="2">3.1.3.16</ecNumber>
    </recommendedName>
</protein>
<feature type="region of interest" description="Disordered" evidence="11">
    <location>
        <begin position="226"/>
        <end position="250"/>
    </location>
</feature>
<proteinExistence type="predicted"/>
<dbReference type="SMART" id="SM00577">
    <property type="entry name" value="CPDc"/>
    <property type="match status" value="1"/>
</dbReference>
<keyword evidence="4" id="KW-0378">Hydrolase</keyword>
<keyword evidence="6" id="KW-0904">Protein phosphatase</keyword>
<gene>
    <name evidence="13" type="primary">Cni-scpl-1</name>
    <name evidence="13" type="synonym">Cnig_chr_I.g1314</name>
    <name evidence="13" type="ORF">B9Z55_001314</name>
</gene>
<sequence>MTYAESTRSAVVYSSIVPPPRTPVAPSMLKDGVRKGSAPQPLQPKNGTNSLDYWSKSEDEKSGITCYYSRHNIQFPSQKQINRMKQMPGRPTMNGFPSTSAAQNGNGVSRYPPFPQNTPESVMSPPVGIYRNVPAMPRAKLSKDEKNGKTTRTEENGNSKNVVWGGASKRDDDVGNASAITPLNPYSGNASVEKKRSTARRKPRWTRCFQTLFCCVTPPREIEKIQSNQRTNSTNNNHQNGRPSTPTNNAGPPIQLITQVHRDGTVTGLPQTGQNGQPIGPSGDGVTTYDKVANDSIKKRKMREPQNVKRKQLLFQDEFDYRLNYREMIEWKPGRTPSALEIMELGLLSCKKGSINEKPLLPPLLPHDSKKKCLVIDLDETLVHSSFKPVKNPDFVIPVEIDGVEHQVYVLKRPYVDEFLAKVGEHFECILFTASLAKYADPVADLLDKKKVFRGRLFREACVFHKGNYVKDLSRLGRNLEQCLIIDNSPASYAFHPENAVPVTTWFDDPADTELLDILPTLEHLNGYTSIYHMYQPEEGPQSELLNHCSC</sequence>
<feature type="region of interest" description="Disordered" evidence="11">
    <location>
        <begin position="17"/>
        <end position="54"/>
    </location>
</feature>
<dbReference type="SUPFAM" id="SSF56784">
    <property type="entry name" value="HAD-like"/>
    <property type="match status" value="1"/>
</dbReference>
<evidence type="ECO:0000256" key="11">
    <source>
        <dbReference type="SAM" id="MobiDB-lite"/>
    </source>
</evidence>
<feature type="compositionally biased region" description="Polar residues" evidence="11">
    <location>
        <begin position="95"/>
        <end position="107"/>
    </location>
</feature>
<evidence type="ECO:0000256" key="7">
    <source>
        <dbReference type="ARBA" id="ARBA00047761"/>
    </source>
</evidence>
<feature type="region of interest" description="Disordered" evidence="11">
    <location>
        <begin position="90"/>
        <end position="203"/>
    </location>
</feature>
<keyword evidence="5" id="KW-0460">Magnesium</keyword>
<comment type="cofactor">
    <cofactor evidence="1">
        <name>Mg(2+)</name>
        <dbReference type="ChEBI" id="CHEBI:18420"/>
    </cofactor>
</comment>
<dbReference type="EC" id="3.1.3.16" evidence="2"/>
<dbReference type="NCBIfam" id="TIGR02251">
    <property type="entry name" value="HIF-SF_euk"/>
    <property type="match status" value="1"/>
</dbReference>
<feature type="compositionally biased region" description="Polar residues" evidence="11">
    <location>
        <begin position="43"/>
        <end position="52"/>
    </location>
</feature>
<feature type="region of interest" description="Disordered" evidence="11">
    <location>
        <begin position="269"/>
        <end position="288"/>
    </location>
</feature>
<evidence type="ECO:0000313" key="14">
    <source>
        <dbReference type="Proteomes" id="UP000230233"/>
    </source>
</evidence>
<dbReference type="Pfam" id="PF03031">
    <property type="entry name" value="NIF"/>
    <property type="match status" value="1"/>
</dbReference>
<dbReference type="FunFam" id="3.40.50.1000:FF:000192">
    <property type="entry name" value="CTD small phosphatase-like protein"/>
    <property type="match status" value="1"/>
</dbReference>
<evidence type="ECO:0000256" key="9">
    <source>
        <dbReference type="PIRSR" id="PIRSR640078-1"/>
    </source>
</evidence>
<evidence type="ECO:0000256" key="4">
    <source>
        <dbReference type="ARBA" id="ARBA00022801"/>
    </source>
</evidence>
<dbReference type="Proteomes" id="UP000230233">
    <property type="component" value="Chromosome I"/>
</dbReference>
<feature type="compositionally biased region" description="Polar residues" evidence="11">
    <location>
        <begin position="178"/>
        <end position="190"/>
    </location>
</feature>
<dbReference type="SFLD" id="SFLDG01124">
    <property type="entry name" value="C0.1:_RNA_Pol_CTD_Phosphatase"/>
    <property type="match status" value="1"/>
</dbReference>
<evidence type="ECO:0000256" key="6">
    <source>
        <dbReference type="ARBA" id="ARBA00022912"/>
    </source>
</evidence>
<dbReference type="GO" id="GO:0046872">
    <property type="term" value="F:metal ion binding"/>
    <property type="evidence" value="ECO:0007669"/>
    <property type="project" value="UniProtKB-KW"/>
</dbReference>
<name>A0A2G5VF48_9PELO</name>
<feature type="compositionally biased region" description="Basic and acidic residues" evidence="11">
    <location>
        <begin position="141"/>
        <end position="157"/>
    </location>
</feature>
<comment type="catalytic activity">
    <reaction evidence="8">
        <text>O-phospho-L-threonyl-[protein] + H2O = L-threonyl-[protein] + phosphate</text>
        <dbReference type="Rhea" id="RHEA:47004"/>
        <dbReference type="Rhea" id="RHEA-COMP:11060"/>
        <dbReference type="Rhea" id="RHEA-COMP:11605"/>
        <dbReference type="ChEBI" id="CHEBI:15377"/>
        <dbReference type="ChEBI" id="CHEBI:30013"/>
        <dbReference type="ChEBI" id="CHEBI:43474"/>
        <dbReference type="ChEBI" id="CHEBI:61977"/>
        <dbReference type="EC" id="3.1.3.16"/>
    </reaction>
</comment>
<dbReference type="InterPro" id="IPR050365">
    <property type="entry name" value="TIM50"/>
</dbReference>
<evidence type="ECO:0000259" key="12">
    <source>
        <dbReference type="PROSITE" id="PS50969"/>
    </source>
</evidence>
<dbReference type="SFLD" id="SFLDS00003">
    <property type="entry name" value="Haloacid_Dehalogenase"/>
    <property type="match status" value="1"/>
</dbReference>
<dbReference type="EMBL" id="PDUG01000001">
    <property type="protein sequence ID" value="PIC50405.1"/>
    <property type="molecule type" value="Genomic_DNA"/>
</dbReference>
<dbReference type="InterPro" id="IPR023214">
    <property type="entry name" value="HAD_sf"/>
</dbReference>
<dbReference type="PROSITE" id="PS50969">
    <property type="entry name" value="FCP1"/>
    <property type="match status" value="1"/>
</dbReference>
<evidence type="ECO:0000256" key="8">
    <source>
        <dbReference type="ARBA" id="ARBA00048336"/>
    </source>
</evidence>
<dbReference type="PANTHER" id="PTHR12210">
    <property type="entry name" value="DULLARD PROTEIN PHOSPHATASE"/>
    <property type="match status" value="1"/>
</dbReference>
<feature type="site" description="Transition state stabilizer" evidence="10">
    <location>
        <position position="471"/>
    </location>
</feature>
<dbReference type="CDD" id="cd07521">
    <property type="entry name" value="HAD_FCP1-like"/>
    <property type="match status" value="1"/>
</dbReference>
<comment type="caution">
    <text evidence="13">The sequence shown here is derived from an EMBL/GenBank/DDBJ whole genome shotgun (WGS) entry which is preliminary data.</text>
</comment>
<dbReference type="InterPro" id="IPR036412">
    <property type="entry name" value="HAD-like_sf"/>
</dbReference>
<feature type="active site" description="Proton donor" evidence="9">
    <location>
        <position position="379"/>
    </location>
</feature>
<keyword evidence="3" id="KW-0479">Metal-binding</keyword>
<feature type="active site" description="4-aspartylphosphate intermediate" evidence="9">
    <location>
        <position position="377"/>
    </location>
</feature>
<feature type="compositionally biased region" description="Polar residues" evidence="11">
    <location>
        <begin position="241"/>
        <end position="250"/>
    </location>
</feature>
<evidence type="ECO:0000256" key="5">
    <source>
        <dbReference type="ARBA" id="ARBA00022842"/>
    </source>
</evidence>
<feature type="site" description="Transition state stabilizer" evidence="10">
    <location>
        <position position="433"/>
    </location>
</feature>
<dbReference type="STRING" id="1611254.A0A2G5VF48"/>
<comment type="catalytic activity">
    <reaction evidence="7">
        <text>O-phospho-L-seryl-[protein] + H2O = L-seryl-[protein] + phosphate</text>
        <dbReference type="Rhea" id="RHEA:20629"/>
        <dbReference type="Rhea" id="RHEA-COMP:9863"/>
        <dbReference type="Rhea" id="RHEA-COMP:11604"/>
        <dbReference type="ChEBI" id="CHEBI:15377"/>
        <dbReference type="ChEBI" id="CHEBI:29999"/>
        <dbReference type="ChEBI" id="CHEBI:43474"/>
        <dbReference type="ChEBI" id="CHEBI:83421"/>
        <dbReference type="EC" id="3.1.3.16"/>
    </reaction>
</comment>
<organism evidence="13 14">
    <name type="scientific">Caenorhabditis nigoni</name>
    <dbReference type="NCBI Taxonomy" id="1611254"/>
    <lineage>
        <taxon>Eukaryota</taxon>
        <taxon>Metazoa</taxon>
        <taxon>Ecdysozoa</taxon>
        <taxon>Nematoda</taxon>
        <taxon>Chromadorea</taxon>
        <taxon>Rhabditida</taxon>
        <taxon>Rhabditina</taxon>
        <taxon>Rhabditomorpha</taxon>
        <taxon>Rhabditoidea</taxon>
        <taxon>Rhabditidae</taxon>
        <taxon>Peloderinae</taxon>
        <taxon>Caenorhabditis</taxon>
    </lineage>
</organism>
<feature type="domain" description="FCP1 homology" evidence="12">
    <location>
        <begin position="367"/>
        <end position="525"/>
    </location>
</feature>
<dbReference type="AlphaFoldDB" id="A0A2G5VF48"/>